<organism evidence="1 2">
    <name type="scientific">Meloidogyne enterolobii</name>
    <name type="common">Root-knot nematode worm</name>
    <name type="synonym">Meloidogyne mayaguensis</name>
    <dbReference type="NCBI Taxonomy" id="390850"/>
    <lineage>
        <taxon>Eukaryota</taxon>
        <taxon>Metazoa</taxon>
        <taxon>Ecdysozoa</taxon>
        <taxon>Nematoda</taxon>
        <taxon>Chromadorea</taxon>
        <taxon>Rhabditida</taxon>
        <taxon>Tylenchina</taxon>
        <taxon>Tylenchomorpha</taxon>
        <taxon>Tylenchoidea</taxon>
        <taxon>Meloidogynidae</taxon>
        <taxon>Meloidogyninae</taxon>
        <taxon>Meloidogyne</taxon>
    </lineage>
</organism>
<name>A0A6V7XAS7_MELEN</name>
<evidence type="ECO:0000313" key="2">
    <source>
        <dbReference type="Proteomes" id="UP000580250"/>
    </source>
</evidence>
<accession>A0A6V7XAS7</accession>
<dbReference type="AlphaFoldDB" id="A0A6V7XAS7"/>
<comment type="caution">
    <text evidence="1">The sequence shown here is derived from an EMBL/GenBank/DDBJ whole genome shotgun (WGS) entry which is preliminary data.</text>
</comment>
<sequence length="89" mass="10523">MLDKLNFGVLLKIRGICSNLSHYFIRLNGNMLGLCLDKEFKKPFDKMLLDHNLNFVSFYCYTGGWSFFRMVFFQRDAFKWGFSIGSLFI</sequence>
<dbReference type="Proteomes" id="UP000580250">
    <property type="component" value="Unassembled WGS sequence"/>
</dbReference>
<reference evidence="1 2" key="1">
    <citation type="submission" date="2020-08" db="EMBL/GenBank/DDBJ databases">
        <authorList>
            <person name="Koutsovoulos G."/>
            <person name="Danchin GJ E."/>
        </authorList>
    </citation>
    <scope>NUCLEOTIDE SEQUENCE [LARGE SCALE GENOMIC DNA]</scope>
</reference>
<protein>
    <submittedName>
        <fullName evidence="1">Uncharacterized protein</fullName>
    </submittedName>
</protein>
<proteinExistence type="predicted"/>
<gene>
    <name evidence="1" type="ORF">MENT_LOCUS49227</name>
</gene>
<evidence type="ECO:0000313" key="1">
    <source>
        <dbReference type="EMBL" id="CAD2196087.1"/>
    </source>
</evidence>
<dbReference type="EMBL" id="CAJEWN010001274">
    <property type="protein sequence ID" value="CAD2196087.1"/>
    <property type="molecule type" value="Genomic_DNA"/>
</dbReference>